<evidence type="ECO:0000256" key="1">
    <source>
        <dbReference type="ARBA" id="ARBA00004300"/>
    </source>
</evidence>
<sequence length="433" mass="48445">MLQVESHYCGHCLENLASADARLRKNCCVNCNNCPVCSHVLSIRIAVITASTEDPSKSVTRKMYYLVCSFCRWTSRDVGLPDQTSVSTTFPAWEPRAPNCSPRPGIELRIPEKFLWLNRGGCVCACTSATGGWAEREVPNAQRISSLLECYKGMATRERHDKEKKKYVPRRSYLHFSDKFGLSTLLARKRAGLGSLSALGYKDDSTGLPELMPAVASEEVEQLPDDVFSESVDLSKVSTMRQRLAQVEVQPASVAELLPVHKPLLVKQSLRCRECEHNVSKPETSPSSTKFKIQLFAYYHVPEVRIVTCEPLRPGCPAELIIKLCNPTQHQTTLAFLPLPSHDEDQQEYEHLVQERRNKRDAEVKSTPGREDASMVIQSFTRQLSASEDPRPIKVQVTGDITLPECSVVLPPRDDAAEYDDAGDTHAFQDDPK</sequence>
<organism evidence="16 17">
    <name type="scientific">Dryococelus australis</name>
    <dbReference type="NCBI Taxonomy" id="614101"/>
    <lineage>
        <taxon>Eukaryota</taxon>
        <taxon>Metazoa</taxon>
        <taxon>Ecdysozoa</taxon>
        <taxon>Arthropoda</taxon>
        <taxon>Hexapoda</taxon>
        <taxon>Insecta</taxon>
        <taxon>Pterygota</taxon>
        <taxon>Neoptera</taxon>
        <taxon>Polyneoptera</taxon>
        <taxon>Phasmatodea</taxon>
        <taxon>Verophasmatodea</taxon>
        <taxon>Anareolatae</taxon>
        <taxon>Phasmatidae</taxon>
        <taxon>Eurycanthinae</taxon>
        <taxon>Dryococelus</taxon>
    </lineage>
</organism>
<accession>A0ABQ9GA77</accession>
<keyword evidence="11" id="KW-0206">Cytoskeleton</keyword>
<keyword evidence="5" id="KW-0963">Cytoplasm</keyword>
<dbReference type="EMBL" id="JARBHB010000014">
    <property type="protein sequence ID" value="KAJ8869335.1"/>
    <property type="molecule type" value="Genomic_DNA"/>
</dbReference>
<dbReference type="PANTHER" id="PTHR13034:SF2">
    <property type="entry name" value="DYNACTIN SUBUNIT 4"/>
    <property type="match status" value="1"/>
</dbReference>
<dbReference type="PANTHER" id="PTHR13034">
    <property type="entry name" value="DYNACTIN P62 SUBUNIT"/>
    <property type="match status" value="1"/>
</dbReference>
<keyword evidence="17" id="KW-1185">Reference proteome</keyword>
<evidence type="ECO:0000256" key="8">
    <source>
        <dbReference type="ARBA" id="ARBA00022843"/>
    </source>
</evidence>
<feature type="compositionally biased region" description="Basic and acidic residues" evidence="15">
    <location>
        <begin position="423"/>
        <end position="433"/>
    </location>
</feature>
<evidence type="ECO:0000313" key="17">
    <source>
        <dbReference type="Proteomes" id="UP001159363"/>
    </source>
</evidence>
<evidence type="ECO:0000256" key="9">
    <source>
        <dbReference type="ARBA" id="ARBA00022990"/>
    </source>
</evidence>
<dbReference type="Pfam" id="PF05502">
    <property type="entry name" value="Dynactin_p62"/>
    <property type="match status" value="2"/>
</dbReference>
<evidence type="ECO:0000313" key="16">
    <source>
        <dbReference type="EMBL" id="KAJ8869335.1"/>
    </source>
</evidence>
<evidence type="ECO:0000256" key="4">
    <source>
        <dbReference type="ARBA" id="ARBA00004657"/>
    </source>
</evidence>
<comment type="subcellular location">
    <subcellularLocation>
        <location evidence="3">Cytoplasm</location>
        <location evidence="3">Cell cortex</location>
    </subcellularLocation>
    <subcellularLocation>
        <location evidence="1">Cytoplasm</location>
        <location evidence="1">Cytoskeleton</location>
        <location evidence="1">Microtubule organizing center</location>
        <location evidence="1">Centrosome</location>
    </subcellularLocation>
    <subcellularLocation>
        <location evidence="2">Cytoplasm</location>
        <location evidence="2">Cytoskeleton</location>
        <location evidence="2">Stress fiber</location>
    </subcellularLocation>
    <subcellularLocation>
        <location evidence="4">Cytoplasm</location>
        <location evidence="4">Myofibril</location>
    </subcellularLocation>
</comment>
<comment type="caution">
    <text evidence="16">The sequence shown here is derived from an EMBL/GenBank/DDBJ whole genome shotgun (WGS) entry which is preliminary data.</text>
</comment>
<keyword evidence="7" id="KW-0597">Phosphoprotein</keyword>
<evidence type="ECO:0000256" key="13">
    <source>
        <dbReference type="ARBA" id="ARBA00034864"/>
    </source>
</evidence>
<keyword evidence="8" id="KW-0832">Ubl conjugation</keyword>
<name>A0ABQ9GA77_9NEOP</name>
<evidence type="ECO:0000256" key="7">
    <source>
        <dbReference type="ARBA" id="ARBA00022553"/>
    </source>
</evidence>
<comment type="similarity">
    <text evidence="12">Belongs to the dynactin subunit 4 family.</text>
</comment>
<keyword evidence="9" id="KW-0007">Acetylation</keyword>
<reference evidence="16 17" key="1">
    <citation type="submission" date="2023-02" db="EMBL/GenBank/DDBJ databases">
        <title>LHISI_Scaffold_Assembly.</title>
        <authorList>
            <person name="Stuart O.P."/>
            <person name="Cleave R."/>
            <person name="Magrath M.J.L."/>
            <person name="Mikheyev A.S."/>
        </authorList>
    </citation>
    <scope>NUCLEOTIDE SEQUENCE [LARGE SCALE GENOMIC DNA]</scope>
    <source>
        <strain evidence="16">Daus_M_001</strain>
        <tissue evidence="16">Leg muscle</tissue>
    </source>
</reference>
<evidence type="ECO:0000256" key="15">
    <source>
        <dbReference type="SAM" id="MobiDB-lite"/>
    </source>
</evidence>
<dbReference type="Proteomes" id="UP001159363">
    <property type="component" value="Chromosome 13"/>
</dbReference>
<feature type="region of interest" description="Disordered" evidence="15">
    <location>
        <begin position="412"/>
        <end position="433"/>
    </location>
</feature>
<evidence type="ECO:0000256" key="3">
    <source>
        <dbReference type="ARBA" id="ARBA00004544"/>
    </source>
</evidence>
<protein>
    <recommendedName>
        <fullName evidence="13">Dynactin subunit 4</fullName>
    </recommendedName>
</protein>
<keyword evidence="6" id="KW-1017">Isopeptide bond</keyword>
<keyword evidence="10" id="KW-0175">Coiled coil</keyword>
<evidence type="ECO:0000256" key="10">
    <source>
        <dbReference type="ARBA" id="ARBA00023054"/>
    </source>
</evidence>
<dbReference type="InterPro" id="IPR008603">
    <property type="entry name" value="DCTN4"/>
</dbReference>
<evidence type="ECO:0000256" key="12">
    <source>
        <dbReference type="ARBA" id="ARBA00034776"/>
    </source>
</evidence>
<comment type="subunit">
    <text evidence="14">Subunit of dynactin, a multiprotein complex part of a tripartite complex with dynein and a adapter, such as BICDL1, BICD2 or HOOK3. The dynactin complex is built around ACTR1A/ACTB filament and consists of an actin-related filament composed of a shoulder domain, a pointed end and a barbed end. Its length is defined by its flexible shoulder domain. The soulder is composed of 2 DCTN1 subunits, 4 DCTN2 and 2 DCTN3. The 4 DCNT2 (via N-terminus) bind the ACTR1A filament and act as molecular rulers to determine the length. The pointed end is important for binding dynein-dynactin cargo adapters. Consists of 4 subunits: ACTR10, DCNT4, DCTN5 and DCTN6. The barbed end is composed of a CAPZA1:CAPZB heterodimers, which binds ACTR1A/ACTB filament and dynactin and stabilizes dynactin. Interacts with ATP7B, but not ATP7A, in a copper-dependent manner. Interacts with ANK2; this interaction is required for localization at costameres. Interacts with N4BP2L1.</text>
</comment>
<proteinExistence type="inferred from homology"/>
<evidence type="ECO:0000256" key="14">
    <source>
        <dbReference type="ARBA" id="ARBA00093507"/>
    </source>
</evidence>
<evidence type="ECO:0000256" key="6">
    <source>
        <dbReference type="ARBA" id="ARBA00022499"/>
    </source>
</evidence>
<evidence type="ECO:0000256" key="2">
    <source>
        <dbReference type="ARBA" id="ARBA00004529"/>
    </source>
</evidence>
<evidence type="ECO:0000256" key="11">
    <source>
        <dbReference type="ARBA" id="ARBA00023212"/>
    </source>
</evidence>
<gene>
    <name evidence="16" type="ORF">PR048_030910</name>
</gene>
<evidence type="ECO:0000256" key="5">
    <source>
        <dbReference type="ARBA" id="ARBA00022490"/>
    </source>
</evidence>